<evidence type="ECO:0000256" key="2">
    <source>
        <dbReference type="ARBA" id="ARBA00022741"/>
    </source>
</evidence>
<keyword evidence="4 6" id="KW-0408">Iron</keyword>
<dbReference type="Proteomes" id="UP000189670">
    <property type="component" value="Unassembled WGS sequence"/>
</dbReference>
<accession>A0A1V1PDT8</accession>
<dbReference type="SUPFAM" id="SSF52540">
    <property type="entry name" value="P-loop containing nucleoside triphosphate hydrolases"/>
    <property type="match status" value="1"/>
</dbReference>
<evidence type="ECO:0000313" key="7">
    <source>
        <dbReference type="EMBL" id="ETR73059.1"/>
    </source>
</evidence>
<comment type="similarity">
    <text evidence="6">Belongs to the Mrp/NBP35 ATP-binding proteins family.</text>
</comment>
<keyword evidence="5 6" id="KW-0411">Iron-sulfur</keyword>
<keyword evidence="3 6" id="KW-0067">ATP-binding</keyword>
<dbReference type="FunFam" id="3.40.50.300:FF:001119">
    <property type="entry name" value="Iron-sulfur cluster carrier protein"/>
    <property type="match status" value="1"/>
</dbReference>
<dbReference type="GO" id="GO:0016226">
    <property type="term" value="P:iron-sulfur cluster assembly"/>
    <property type="evidence" value="ECO:0007669"/>
    <property type="project" value="InterPro"/>
</dbReference>
<reference evidence="8" key="1">
    <citation type="submission" date="2012-11" db="EMBL/GenBank/DDBJ databases">
        <authorList>
            <person name="Lucero-Rivera Y.E."/>
            <person name="Tovar-Ramirez D."/>
        </authorList>
    </citation>
    <scope>NUCLEOTIDE SEQUENCE [LARGE SCALE GENOMIC DNA]</scope>
    <source>
        <strain evidence="8">Araruama</strain>
    </source>
</reference>
<dbReference type="InterPro" id="IPR019591">
    <property type="entry name" value="Mrp/NBP35_ATP-bd"/>
</dbReference>
<dbReference type="Pfam" id="PF10609">
    <property type="entry name" value="ParA"/>
    <property type="match status" value="1"/>
</dbReference>
<dbReference type="AlphaFoldDB" id="A0A1V1PDT8"/>
<evidence type="ECO:0000256" key="6">
    <source>
        <dbReference type="HAMAP-Rule" id="MF_02040"/>
    </source>
</evidence>
<evidence type="ECO:0000256" key="1">
    <source>
        <dbReference type="ARBA" id="ARBA00022723"/>
    </source>
</evidence>
<evidence type="ECO:0000256" key="3">
    <source>
        <dbReference type="ARBA" id="ARBA00022840"/>
    </source>
</evidence>
<dbReference type="CDD" id="cd02037">
    <property type="entry name" value="Mrp_NBP35"/>
    <property type="match status" value="1"/>
</dbReference>
<name>A0A1V1PDT8_9BACT</name>
<dbReference type="InterPro" id="IPR000808">
    <property type="entry name" value="Mrp-like_CS"/>
</dbReference>
<gene>
    <name evidence="7" type="ORF">OMM_01238</name>
</gene>
<sequence length="281" mass="30398">MAETQQNNASACSAGAQKMAQDIQSQTIKSTLEKIKNKLIVMSGKGGVGKSSIAANIAVGLSNRDFKVGLMDVDLHGPSIHGIMGIQGMLEITSEKLVIPKAFNENLKVVSMQSLMHEADQAVIWRGPLKNGVIRQFISDMQWGELDYLIIDSPPGTGDEPLSVVQTIPDTRAIVVTTPQNVALADVRKSINFCKKMNMDIVGLVENMGPFRCPHCDKEIALFKKGGGKATAEKEQIPFLGTVPFDTQVVHACDDGKPTMDQSIDNDYTRAMTAVIDQILG</sequence>
<organism evidence="7 8">
    <name type="scientific">Candidatus Magnetoglobus multicellularis str. Araruama</name>
    <dbReference type="NCBI Taxonomy" id="890399"/>
    <lineage>
        <taxon>Bacteria</taxon>
        <taxon>Pseudomonadati</taxon>
        <taxon>Thermodesulfobacteriota</taxon>
        <taxon>Desulfobacteria</taxon>
        <taxon>Desulfobacterales</taxon>
        <taxon>Desulfobacteraceae</taxon>
        <taxon>Candidatus Magnetoglobus</taxon>
    </lineage>
</organism>
<dbReference type="PROSITE" id="PS01215">
    <property type="entry name" value="MRP"/>
    <property type="match status" value="1"/>
</dbReference>
<keyword evidence="1 6" id="KW-0479">Metal-binding</keyword>
<evidence type="ECO:0000256" key="5">
    <source>
        <dbReference type="ARBA" id="ARBA00023014"/>
    </source>
</evidence>
<evidence type="ECO:0000313" key="8">
    <source>
        <dbReference type="Proteomes" id="UP000189670"/>
    </source>
</evidence>
<dbReference type="HAMAP" id="MF_02040">
    <property type="entry name" value="Mrp_NBP35"/>
    <property type="match status" value="1"/>
</dbReference>
<comment type="subunit">
    <text evidence="6">Homodimer.</text>
</comment>
<dbReference type="PANTHER" id="PTHR23264">
    <property type="entry name" value="NUCLEOTIDE-BINDING PROTEIN NBP35 YEAST -RELATED"/>
    <property type="match status" value="1"/>
</dbReference>
<comment type="caution">
    <text evidence="7">The sequence shown here is derived from an EMBL/GenBank/DDBJ whole genome shotgun (WGS) entry which is preliminary data.</text>
</comment>
<proteinExistence type="inferred from homology"/>
<dbReference type="GO" id="GO:0140663">
    <property type="term" value="F:ATP-dependent FeS chaperone activity"/>
    <property type="evidence" value="ECO:0007669"/>
    <property type="project" value="InterPro"/>
</dbReference>
<protein>
    <recommendedName>
        <fullName evidence="6">Iron-sulfur cluster carrier protein</fullName>
    </recommendedName>
</protein>
<dbReference type="GO" id="GO:0051536">
    <property type="term" value="F:iron-sulfur cluster binding"/>
    <property type="evidence" value="ECO:0007669"/>
    <property type="project" value="UniProtKB-UniRule"/>
</dbReference>
<feature type="binding site" evidence="6">
    <location>
        <begin position="44"/>
        <end position="51"/>
    </location>
    <ligand>
        <name>ATP</name>
        <dbReference type="ChEBI" id="CHEBI:30616"/>
    </ligand>
</feature>
<keyword evidence="6" id="KW-0378">Hydrolase</keyword>
<dbReference type="GO" id="GO:0005829">
    <property type="term" value="C:cytosol"/>
    <property type="evidence" value="ECO:0007669"/>
    <property type="project" value="TreeGrafter"/>
</dbReference>
<dbReference type="InterPro" id="IPR027417">
    <property type="entry name" value="P-loop_NTPase"/>
</dbReference>
<dbReference type="Gene3D" id="3.40.50.300">
    <property type="entry name" value="P-loop containing nucleotide triphosphate hydrolases"/>
    <property type="match status" value="1"/>
</dbReference>
<dbReference type="PANTHER" id="PTHR23264:SF19">
    <property type="entry name" value="CYTOSOLIC FE-S CLUSTER ASSEMBLY FACTOR NUBP2"/>
    <property type="match status" value="1"/>
</dbReference>
<dbReference type="InterPro" id="IPR033756">
    <property type="entry name" value="YlxH/NBP35"/>
</dbReference>
<dbReference type="EMBL" id="ATBP01000091">
    <property type="protein sequence ID" value="ETR73059.1"/>
    <property type="molecule type" value="Genomic_DNA"/>
</dbReference>
<dbReference type="GO" id="GO:0016887">
    <property type="term" value="F:ATP hydrolysis activity"/>
    <property type="evidence" value="ECO:0007669"/>
    <property type="project" value="UniProtKB-UniRule"/>
</dbReference>
<dbReference type="GO" id="GO:0046872">
    <property type="term" value="F:metal ion binding"/>
    <property type="evidence" value="ECO:0007669"/>
    <property type="project" value="UniProtKB-KW"/>
</dbReference>
<dbReference type="GO" id="GO:0005524">
    <property type="term" value="F:ATP binding"/>
    <property type="evidence" value="ECO:0007669"/>
    <property type="project" value="UniProtKB-UniRule"/>
</dbReference>
<comment type="function">
    <text evidence="6">Binds and transfers iron-sulfur (Fe-S) clusters to target apoproteins. Can hydrolyze ATP.</text>
</comment>
<keyword evidence="2 6" id="KW-0547">Nucleotide-binding</keyword>
<evidence type="ECO:0000256" key="4">
    <source>
        <dbReference type="ARBA" id="ARBA00023004"/>
    </source>
</evidence>